<dbReference type="EMBL" id="CP035758">
    <property type="protein sequence ID" value="QBD81634.1"/>
    <property type="molecule type" value="Genomic_DNA"/>
</dbReference>
<dbReference type="KEGG" id="kbs:EPA93_38960"/>
<accession>A0A4P6K0R1</accession>
<dbReference type="InterPro" id="IPR036866">
    <property type="entry name" value="RibonucZ/Hydroxyglut_hydro"/>
</dbReference>
<dbReference type="SMART" id="SM00849">
    <property type="entry name" value="Lactamase_B"/>
    <property type="match status" value="1"/>
</dbReference>
<dbReference type="RefSeq" id="WP_129892695.1">
    <property type="nucleotide sequence ID" value="NZ_CP035758.1"/>
</dbReference>
<dbReference type="Gene3D" id="3.60.15.10">
    <property type="entry name" value="Ribonuclease Z/Hydroxyacylglutathione hydrolase-like"/>
    <property type="match status" value="1"/>
</dbReference>
<sequence length="317" mass="35445">MSKWTYTRGLHDLGNSVYAYLQPNGSWGWSNAGLIVDGEASLLVDTLFDLTLTREMLSSMRKAVPATAHIDMVVNTHANGDHWFGNQLVADARIIASRRTVEQIPAELTPQQRAEMIQQAHGHLATFLRHAYGAFDFNNIHLTPPKETFEGECVLHVGAKEVRLIELGPAHTRGDTIVYVPADRTVFAADLLFIGGHPIAWSGPVSNWIKACDYLLSLDVETIVPGHGPITDKQGVREFKGYLEYVFAQTHKYYEAGIPALEASRSLELNRYADWIDSERIVVTVATIYRELSNSSVYPEKIRSFEHMAQFAFSQGK</sequence>
<organism evidence="2 3">
    <name type="scientific">Ktedonosporobacter rubrisoli</name>
    <dbReference type="NCBI Taxonomy" id="2509675"/>
    <lineage>
        <taxon>Bacteria</taxon>
        <taxon>Bacillati</taxon>
        <taxon>Chloroflexota</taxon>
        <taxon>Ktedonobacteria</taxon>
        <taxon>Ktedonobacterales</taxon>
        <taxon>Ktedonosporobacteraceae</taxon>
        <taxon>Ktedonosporobacter</taxon>
    </lineage>
</organism>
<evidence type="ECO:0000313" key="2">
    <source>
        <dbReference type="EMBL" id="QBD81634.1"/>
    </source>
</evidence>
<protein>
    <submittedName>
        <fullName evidence="2">MBL fold metallo-hydrolase</fullName>
    </submittedName>
</protein>
<name>A0A4P6K0R1_KTERU</name>
<dbReference type="AlphaFoldDB" id="A0A4P6K0R1"/>
<dbReference type="OrthoDB" id="420651at2"/>
<evidence type="ECO:0000259" key="1">
    <source>
        <dbReference type="SMART" id="SM00849"/>
    </source>
</evidence>
<proteinExistence type="predicted"/>
<gene>
    <name evidence="2" type="ORF">EPA93_38960</name>
</gene>
<keyword evidence="3" id="KW-1185">Reference proteome</keyword>
<dbReference type="InterPro" id="IPR050855">
    <property type="entry name" value="NDM-1-like"/>
</dbReference>
<dbReference type="Proteomes" id="UP000290365">
    <property type="component" value="Chromosome"/>
</dbReference>
<dbReference type="CDD" id="cd16282">
    <property type="entry name" value="metallo-hydrolase-like_MBL-fold"/>
    <property type="match status" value="1"/>
</dbReference>
<dbReference type="Pfam" id="PF00753">
    <property type="entry name" value="Lactamase_B"/>
    <property type="match status" value="1"/>
</dbReference>
<reference evidence="2 3" key="1">
    <citation type="submission" date="2019-01" db="EMBL/GenBank/DDBJ databases">
        <title>Ktedonosporobacter rubrisoli SCAWS-G2.</title>
        <authorList>
            <person name="Huang Y."/>
            <person name="Yan B."/>
        </authorList>
    </citation>
    <scope>NUCLEOTIDE SEQUENCE [LARGE SCALE GENOMIC DNA]</scope>
    <source>
        <strain evidence="2 3">SCAWS-G2</strain>
    </source>
</reference>
<dbReference type="GO" id="GO:0016787">
    <property type="term" value="F:hydrolase activity"/>
    <property type="evidence" value="ECO:0007669"/>
    <property type="project" value="UniProtKB-KW"/>
</dbReference>
<dbReference type="PANTHER" id="PTHR42951:SF4">
    <property type="entry name" value="ACYL-COENZYME A THIOESTERASE MBLAC2"/>
    <property type="match status" value="1"/>
</dbReference>
<feature type="domain" description="Metallo-beta-lactamase" evidence="1">
    <location>
        <begin position="29"/>
        <end position="227"/>
    </location>
</feature>
<evidence type="ECO:0000313" key="3">
    <source>
        <dbReference type="Proteomes" id="UP000290365"/>
    </source>
</evidence>
<dbReference type="SUPFAM" id="SSF56281">
    <property type="entry name" value="Metallo-hydrolase/oxidoreductase"/>
    <property type="match status" value="1"/>
</dbReference>
<dbReference type="PANTHER" id="PTHR42951">
    <property type="entry name" value="METALLO-BETA-LACTAMASE DOMAIN-CONTAINING"/>
    <property type="match status" value="1"/>
</dbReference>
<keyword evidence="2" id="KW-0378">Hydrolase</keyword>
<dbReference type="InterPro" id="IPR001279">
    <property type="entry name" value="Metallo-B-lactamas"/>
</dbReference>